<feature type="non-terminal residue" evidence="1">
    <location>
        <position position="1"/>
    </location>
</feature>
<keyword evidence="2" id="KW-1185">Reference proteome</keyword>
<organism evidence="1 2">
    <name type="scientific">Taxus chinensis</name>
    <name type="common">Chinese yew</name>
    <name type="synonym">Taxus wallichiana var. chinensis</name>
    <dbReference type="NCBI Taxonomy" id="29808"/>
    <lineage>
        <taxon>Eukaryota</taxon>
        <taxon>Viridiplantae</taxon>
        <taxon>Streptophyta</taxon>
        <taxon>Embryophyta</taxon>
        <taxon>Tracheophyta</taxon>
        <taxon>Spermatophyta</taxon>
        <taxon>Pinopsida</taxon>
        <taxon>Pinidae</taxon>
        <taxon>Conifers II</taxon>
        <taxon>Cupressales</taxon>
        <taxon>Taxaceae</taxon>
        <taxon>Taxus</taxon>
    </lineage>
</organism>
<evidence type="ECO:0000313" key="2">
    <source>
        <dbReference type="Proteomes" id="UP000824469"/>
    </source>
</evidence>
<protein>
    <submittedName>
        <fullName evidence="1">Uncharacterized protein</fullName>
    </submittedName>
</protein>
<proteinExistence type="predicted"/>
<comment type="caution">
    <text evidence="1">The sequence shown here is derived from an EMBL/GenBank/DDBJ whole genome shotgun (WGS) entry which is preliminary data.</text>
</comment>
<dbReference type="AlphaFoldDB" id="A0AA38C108"/>
<name>A0AA38C108_TAXCH</name>
<reference evidence="1 2" key="1">
    <citation type="journal article" date="2021" name="Nat. Plants">
        <title>The Taxus genome provides insights into paclitaxel biosynthesis.</title>
        <authorList>
            <person name="Xiong X."/>
            <person name="Gou J."/>
            <person name="Liao Q."/>
            <person name="Li Y."/>
            <person name="Zhou Q."/>
            <person name="Bi G."/>
            <person name="Li C."/>
            <person name="Du R."/>
            <person name="Wang X."/>
            <person name="Sun T."/>
            <person name="Guo L."/>
            <person name="Liang H."/>
            <person name="Lu P."/>
            <person name="Wu Y."/>
            <person name="Zhang Z."/>
            <person name="Ro D.K."/>
            <person name="Shang Y."/>
            <person name="Huang S."/>
            <person name="Yan J."/>
        </authorList>
    </citation>
    <scope>NUCLEOTIDE SEQUENCE [LARGE SCALE GENOMIC DNA]</scope>
    <source>
        <strain evidence="1">Ta-2019</strain>
    </source>
</reference>
<dbReference type="Proteomes" id="UP000824469">
    <property type="component" value="Unassembled WGS sequence"/>
</dbReference>
<evidence type="ECO:0000313" key="1">
    <source>
        <dbReference type="EMBL" id="KAH9292476.1"/>
    </source>
</evidence>
<accession>A0AA38C108</accession>
<gene>
    <name evidence="1" type="ORF">KI387_042340</name>
</gene>
<sequence length="85" mass="8783">KVGCDPMNCKDDVSSSLLGSVGSGYAIPQIDDSLDEENSNIIEPIVEGSLGPQSLIVCASGHSVDPLHVPGSEVSRSSVDKMVRG</sequence>
<dbReference type="EMBL" id="JAHRHJ020003129">
    <property type="protein sequence ID" value="KAH9292476.1"/>
    <property type="molecule type" value="Genomic_DNA"/>
</dbReference>